<gene>
    <name evidence="3" type="ORF">SBA1_100033</name>
</gene>
<dbReference type="InterPro" id="IPR038763">
    <property type="entry name" value="DHH_sf"/>
</dbReference>
<dbReference type="InterPro" id="IPR051319">
    <property type="entry name" value="Oligoribo/pAp-PDE_c-di-AMP_PDE"/>
</dbReference>
<evidence type="ECO:0000313" key="3">
    <source>
        <dbReference type="EMBL" id="SPF31577.1"/>
    </source>
</evidence>
<dbReference type="Proteomes" id="UP000238701">
    <property type="component" value="Unassembled WGS sequence"/>
</dbReference>
<sequence length="315" mass="34280">MLEDVLRQIGQRERFVLTSHARPDGDAVGSALACCQVLRAMGKQADVVLHDGVPRIYRSLPFADQVVQSNRVTEGYEAAIILECDSIHRTRLEGLEDQFLISIDHHVSGRPFAHVNWIDPHAVATAEMVFRLAREAGVKFSPEIATCLYTALMTDTGSFMFQGTNEDTFALARELVVAGADPAHCARGIYFAHSLAKIRLLGEALRNLNVEGHVGYCWVTQKQMERCGAIEEDCEGLVNYVLSIGGVEVAAFFRELPDGRFRASLRSKGKIDVARVAESFGGGGHECAGGCSLDGPLADAVRQVLLQIGRGPSVQ</sequence>
<dbReference type="AlphaFoldDB" id="A0A2U3JW46"/>
<reference evidence="4" key="1">
    <citation type="submission" date="2018-02" db="EMBL/GenBank/DDBJ databases">
        <authorList>
            <person name="Hausmann B."/>
        </authorList>
    </citation>
    <scope>NUCLEOTIDE SEQUENCE [LARGE SCALE GENOMIC DNA]</scope>
    <source>
        <strain evidence="4">Peat soil MAG SbA1</strain>
    </source>
</reference>
<dbReference type="PANTHER" id="PTHR47618:SF1">
    <property type="entry name" value="BIFUNCTIONAL OLIGORIBONUCLEASE AND PAP PHOSPHATASE NRNA"/>
    <property type="match status" value="1"/>
</dbReference>
<dbReference type="Pfam" id="PF01368">
    <property type="entry name" value="DHH"/>
    <property type="match status" value="1"/>
</dbReference>
<dbReference type="Pfam" id="PF02272">
    <property type="entry name" value="DHHA1"/>
    <property type="match status" value="1"/>
</dbReference>
<dbReference type="Gene3D" id="3.10.310.30">
    <property type="match status" value="1"/>
</dbReference>
<dbReference type="GO" id="GO:0003676">
    <property type="term" value="F:nucleic acid binding"/>
    <property type="evidence" value="ECO:0007669"/>
    <property type="project" value="InterPro"/>
</dbReference>
<proteinExistence type="predicted"/>
<protein>
    <submittedName>
        <fullName evidence="3">Phosphoesterase, RecJ-like protein</fullName>
    </submittedName>
</protein>
<feature type="domain" description="DDH" evidence="1">
    <location>
        <begin position="15"/>
        <end position="151"/>
    </location>
</feature>
<name>A0A2U3JW46_9BACT</name>
<organism evidence="3 4">
    <name type="scientific">Candidatus Sulfotelmatobacter kueseliae</name>
    <dbReference type="NCBI Taxonomy" id="2042962"/>
    <lineage>
        <taxon>Bacteria</taxon>
        <taxon>Pseudomonadati</taxon>
        <taxon>Acidobacteriota</taxon>
        <taxon>Terriglobia</taxon>
        <taxon>Terriglobales</taxon>
        <taxon>Candidatus Korobacteraceae</taxon>
        <taxon>Candidatus Sulfotelmatobacter</taxon>
    </lineage>
</organism>
<evidence type="ECO:0000259" key="2">
    <source>
        <dbReference type="Pfam" id="PF02272"/>
    </source>
</evidence>
<evidence type="ECO:0000313" key="4">
    <source>
        <dbReference type="Proteomes" id="UP000238701"/>
    </source>
</evidence>
<dbReference type="PANTHER" id="PTHR47618">
    <property type="entry name" value="BIFUNCTIONAL OLIGORIBONUCLEASE AND PAP PHOSPHATASE NRNA"/>
    <property type="match status" value="1"/>
</dbReference>
<feature type="domain" description="DHHA1" evidence="2">
    <location>
        <begin position="230"/>
        <end position="297"/>
    </location>
</feature>
<evidence type="ECO:0000259" key="1">
    <source>
        <dbReference type="Pfam" id="PF01368"/>
    </source>
</evidence>
<dbReference type="Gene3D" id="3.90.1640.10">
    <property type="entry name" value="inorganic pyrophosphatase (n-terminal core)"/>
    <property type="match status" value="1"/>
</dbReference>
<dbReference type="InterPro" id="IPR001667">
    <property type="entry name" value="DDH_dom"/>
</dbReference>
<accession>A0A2U3JW46</accession>
<dbReference type="OrthoDB" id="9803668at2"/>
<dbReference type="EMBL" id="OMOD01000002">
    <property type="protein sequence ID" value="SPF31577.1"/>
    <property type="molecule type" value="Genomic_DNA"/>
</dbReference>
<dbReference type="SUPFAM" id="SSF64182">
    <property type="entry name" value="DHH phosphoesterases"/>
    <property type="match status" value="1"/>
</dbReference>
<dbReference type="InterPro" id="IPR003156">
    <property type="entry name" value="DHHA1_dom"/>
</dbReference>